<reference evidence="2 3" key="1">
    <citation type="submission" date="2018-11" db="EMBL/GenBank/DDBJ databases">
        <title>Genome sequencing of Lachnoanaerobaculum orale DSM 24553T.</title>
        <authorList>
            <person name="Kook J.-K."/>
            <person name="Park S.-N."/>
            <person name="Lim Y.K."/>
        </authorList>
    </citation>
    <scope>NUCLEOTIDE SEQUENCE [LARGE SCALE GENOMIC DNA]</scope>
    <source>
        <strain evidence="2 3">DSM 24553</strain>
    </source>
</reference>
<dbReference type="AlphaFoldDB" id="A0A3P3Q440"/>
<keyword evidence="3" id="KW-1185">Reference proteome</keyword>
<evidence type="ECO:0000313" key="2">
    <source>
        <dbReference type="EMBL" id="RRJ16012.1"/>
    </source>
</evidence>
<feature type="region of interest" description="Disordered" evidence="1">
    <location>
        <begin position="31"/>
        <end position="60"/>
    </location>
</feature>
<proteinExistence type="predicted"/>
<name>A0A3P3Q440_9FIRM</name>
<accession>A0A3P3Q440</accession>
<dbReference type="RefSeq" id="WP_124951127.1">
    <property type="nucleotide sequence ID" value="NZ_RRCM01000001.1"/>
</dbReference>
<organism evidence="2 3">
    <name type="scientific">Lachnoanaerobaculum orale</name>
    <dbReference type="NCBI Taxonomy" id="979627"/>
    <lineage>
        <taxon>Bacteria</taxon>
        <taxon>Bacillati</taxon>
        <taxon>Bacillota</taxon>
        <taxon>Clostridia</taxon>
        <taxon>Lachnospirales</taxon>
        <taxon>Lachnospiraceae</taxon>
        <taxon>Lachnoanaerobaculum</taxon>
    </lineage>
</organism>
<dbReference type="Proteomes" id="UP000276982">
    <property type="component" value="Unassembled WGS sequence"/>
</dbReference>
<sequence length="493" mass="55307">MKKRLLYLIPVIFLLSGCGKSVSISINLPGSESKISESSDTDESEVTDAQKATDATKESEKKGVDMLDANVYYKPQDGYQPPENVIPQIRADNKKLEDTVKKINSVWTSDYSKIQLTRYDSNIFSLLIDTVTVDNSASSEELRGVNISSRTGKELKITAVLKDANTLYEKLMSDHDFVDSYDDIDNFSEKLKSVLTEPDAFTDGENKNSDVAWSLSNGALMIYMLENTKYGKQSVSIPIDYIKYKEFFKPDILTLPDDYAFKIILDREMSVNIDGTERIVEVDEEIDEYGVLQEVELKIDGVKREYKDDSYSYGITDAYIFKKGNFAYLYLELTYDNDYRSIKVIDLNKNGEQSDISECFADTAPLNPNKFYLGERVATISTVNVERKYTLGEEGSPKALENYYTIVTPVSLVAKMELSGERLKGINGSYDSSINIPVGILLTPVGSDNENFTDYSTSSGDIIRIPMQKSSDGEITINGRDVRDVFDGTFFAG</sequence>
<comment type="caution">
    <text evidence="2">The sequence shown here is derived from an EMBL/GenBank/DDBJ whole genome shotgun (WGS) entry which is preliminary data.</text>
</comment>
<evidence type="ECO:0000313" key="3">
    <source>
        <dbReference type="Proteomes" id="UP000276982"/>
    </source>
</evidence>
<dbReference type="PROSITE" id="PS51257">
    <property type="entry name" value="PROKAR_LIPOPROTEIN"/>
    <property type="match status" value="1"/>
</dbReference>
<evidence type="ECO:0008006" key="4">
    <source>
        <dbReference type="Google" id="ProtNLM"/>
    </source>
</evidence>
<evidence type="ECO:0000256" key="1">
    <source>
        <dbReference type="SAM" id="MobiDB-lite"/>
    </source>
</evidence>
<dbReference type="EMBL" id="RRCM01000001">
    <property type="protein sequence ID" value="RRJ16012.1"/>
    <property type="molecule type" value="Genomic_DNA"/>
</dbReference>
<gene>
    <name evidence="2" type="ORF">EHW90_02985</name>
</gene>
<protein>
    <recommendedName>
        <fullName evidence="4">Lipoprotein</fullName>
    </recommendedName>
</protein>